<protein>
    <submittedName>
        <fullName evidence="6">FAD-binding protein</fullName>
    </submittedName>
</protein>
<dbReference type="Proteomes" id="UP000286208">
    <property type="component" value="Unassembled WGS sequence"/>
</dbReference>
<dbReference type="NCBIfam" id="NF005511">
    <property type="entry name" value="PRK07121.1-4"/>
    <property type="match status" value="1"/>
</dbReference>
<evidence type="ECO:0000313" key="7">
    <source>
        <dbReference type="Proteomes" id="UP000286208"/>
    </source>
</evidence>
<dbReference type="PANTHER" id="PTHR43400:SF10">
    <property type="entry name" value="3-OXOSTEROID 1-DEHYDROGENASE"/>
    <property type="match status" value="1"/>
</dbReference>
<keyword evidence="2" id="KW-0285">Flavoprotein</keyword>
<dbReference type="Gene3D" id="3.50.50.60">
    <property type="entry name" value="FAD/NAD(P)-binding domain"/>
    <property type="match status" value="3"/>
</dbReference>
<accession>A0A438B966</accession>
<dbReference type="Pfam" id="PF00890">
    <property type="entry name" value="FAD_binding_2"/>
    <property type="match status" value="1"/>
</dbReference>
<dbReference type="InterPro" id="IPR027477">
    <property type="entry name" value="Succ_DH/fumarate_Rdtase_cat_sf"/>
</dbReference>
<dbReference type="GO" id="GO:0008202">
    <property type="term" value="P:steroid metabolic process"/>
    <property type="evidence" value="ECO:0007669"/>
    <property type="project" value="UniProtKB-ARBA"/>
</dbReference>
<comment type="caution">
    <text evidence="6">The sequence shown here is derived from an EMBL/GenBank/DDBJ whole genome shotgun (WGS) entry which is preliminary data.</text>
</comment>
<evidence type="ECO:0000313" key="6">
    <source>
        <dbReference type="EMBL" id="RVW07510.1"/>
    </source>
</evidence>
<evidence type="ECO:0000259" key="5">
    <source>
        <dbReference type="Pfam" id="PF00890"/>
    </source>
</evidence>
<keyword evidence="7" id="KW-1185">Reference proteome</keyword>
<evidence type="ECO:0000256" key="3">
    <source>
        <dbReference type="ARBA" id="ARBA00022827"/>
    </source>
</evidence>
<dbReference type="RefSeq" id="WP_127918102.1">
    <property type="nucleotide sequence ID" value="NZ_CP158800.1"/>
</dbReference>
<name>A0A438B966_9NOCA</name>
<sequence>MKSQNGSGQHWDGEADVVVVGFGAAGASAAIEAADHGAQVLVIERFDGGGATAISGGIYYAGGGTTQQKEAGVDYDTSSAMFDYLKLETSGVVSDDLLEDFCDRSVENLQWLEALGVPFEGSMAPRKTSYPTNDYYLYYSGNELAPPYKEAAKPAPRGHRTKGRGTSGKVFFAALEKAARKRRIDVRRQTIVTSLITDDGGAVIGIECREVDPRATIRRRVHRVLGSLNRKWNLYYRPVGRLMDGPIRRIEAGHSVVRRYRARKGVILAAGGFVFNREMLQQHAPRYLNGTGLGTIGDDGSGIRLGQSVGGATDRMDRVSAWRFFNPPIVMTEGVLVNKEGERICNETLYGAKIGEYIAEQTDVSAYLIIDARMLADAKRQVPEQTLWFQRLQTTYLFSVGHKKGATAEALARRTGIDPAGLARTLEQYNADRRAGLPDAMGKDPAHVTPLVDGPFYAIDCSIRIQAGFPCPVLTLGGLTVDEWTGAVTGEDGAPIPGLYAAGRNAVGICSESYVSGLSIADCVYSGRRAGAVVSAATGVA</sequence>
<dbReference type="GO" id="GO:0033765">
    <property type="term" value="F:steroid dehydrogenase activity, acting on the CH-CH group of donors"/>
    <property type="evidence" value="ECO:0007669"/>
    <property type="project" value="UniProtKB-ARBA"/>
</dbReference>
<gene>
    <name evidence="6" type="ORF">EGT67_21320</name>
</gene>
<proteinExistence type="predicted"/>
<evidence type="ECO:0000256" key="1">
    <source>
        <dbReference type="ARBA" id="ARBA00001974"/>
    </source>
</evidence>
<dbReference type="AlphaFoldDB" id="A0A438B966"/>
<evidence type="ECO:0000256" key="4">
    <source>
        <dbReference type="ARBA" id="ARBA00023002"/>
    </source>
</evidence>
<evidence type="ECO:0000256" key="2">
    <source>
        <dbReference type="ARBA" id="ARBA00022630"/>
    </source>
</evidence>
<reference evidence="6 7" key="1">
    <citation type="submission" date="2018-11" db="EMBL/GenBank/DDBJ databases">
        <title>Rhodococcus spongicola sp. nov. and Rhodococcus xishaensis sp. nov. from marine sponges.</title>
        <authorList>
            <person name="Li L."/>
            <person name="Lin H.W."/>
        </authorList>
    </citation>
    <scope>NUCLEOTIDE SEQUENCE [LARGE SCALE GENOMIC DNA]</scope>
    <source>
        <strain evidence="6 7">CCTCC AB2014297</strain>
    </source>
</reference>
<dbReference type="InterPro" id="IPR003953">
    <property type="entry name" value="FAD-dep_OxRdtase_2_FAD-bd"/>
</dbReference>
<dbReference type="OrthoDB" id="337830at2"/>
<dbReference type="Gene3D" id="3.90.700.10">
    <property type="entry name" value="Succinate dehydrogenase/fumarate reductase flavoprotein, catalytic domain"/>
    <property type="match status" value="1"/>
</dbReference>
<dbReference type="EMBL" id="RKLP01000012">
    <property type="protein sequence ID" value="RVW07510.1"/>
    <property type="molecule type" value="Genomic_DNA"/>
</dbReference>
<dbReference type="PANTHER" id="PTHR43400">
    <property type="entry name" value="FUMARATE REDUCTASE"/>
    <property type="match status" value="1"/>
</dbReference>
<comment type="cofactor">
    <cofactor evidence="1">
        <name>FAD</name>
        <dbReference type="ChEBI" id="CHEBI:57692"/>
    </cofactor>
</comment>
<organism evidence="6 7">
    <name type="scientific">Prescottella agglutinans</name>
    <dbReference type="NCBI Taxonomy" id="1644129"/>
    <lineage>
        <taxon>Bacteria</taxon>
        <taxon>Bacillati</taxon>
        <taxon>Actinomycetota</taxon>
        <taxon>Actinomycetes</taxon>
        <taxon>Mycobacteriales</taxon>
        <taxon>Nocardiaceae</taxon>
        <taxon>Prescottella</taxon>
    </lineage>
</organism>
<keyword evidence="4" id="KW-0560">Oxidoreductase</keyword>
<dbReference type="InterPro" id="IPR036188">
    <property type="entry name" value="FAD/NAD-bd_sf"/>
</dbReference>
<dbReference type="SUPFAM" id="SSF51905">
    <property type="entry name" value="FAD/NAD(P)-binding domain"/>
    <property type="match status" value="1"/>
</dbReference>
<dbReference type="SUPFAM" id="SSF56425">
    <property type="entry name" value="Succinate dehydrogenase/fumarate reductase flavoprotein, catalytic domain"/>
    <property type="match status" value="1"/>
</dbReference>
<dbReference type="InterPro" id="IPR050315">
    <property type="entry name" value="FAD-oxidoreductase_2"/>
</dbReference>
<feature type="domain" description="FAD-dependent oxidoreductase 2 FAD-binding" evidence="5">
    <location>
        <begin position="16"/>
        <end position="506"/>
    </location>
</feature>
<keyword evidence="3" id="KW-0274">FAD</keyword>